<protein>
    <submittedName>
        <fullName evidence="1">Uncharacterized protein</fullName>
    </submittedName>
</protein>
<reference evidence="1" key="1">
    <citation type="submission" date="2024-02" db="EMBL/GenBank/DDBJ databases">
        <authorList>
            <consortium name="ELIXIR-Norway"/>
            <consortium name="Elixir Norway"/>
        </authorList>
    </citation>
    <scope>NUCLEOTIDE SEQUENCE</scope>
</reference>
<evidence type="ECO:0000313" key="2">
    <source>
        <dbReference type="Proteomes" id="UP001497444"/>
    </source>
</evidence>
<name>A0ABP0W578_9BRYO</name>
<proteinExistence type="predicted"/>
<accession>A0ABP0W578</accession>
<organism evidence="1 2">
    <name type="scientific">Sphagnum jensenii</name>
    <dbReference type="NCBI Taxonomy" id="128206"/>
    <lineage>
        <taxon>Eukaryota</taxon>
        <taxon>Viridiplantae</taxon>
        <taxon>Streptophyta</taxon>
        <taxon>Embryophyta</taxon>
        <taxon>Bryophyta</taxon>
        <taxon>Sphagnophytina</taxon>
        <taxon>Sphagnopsida</taxon>
        <taxon>Sphagnales</taxon>
        <taxon>Sphagnaceae</taxon>
        <taxon>Sphagnum</taxon>
    </lineage>
</organism>
<dbReference type="Proteomes" id="UP001497444">
    <property type="component" value="Chromosome 14"/>
</dbReference>
<evidence type="ECO:0000313" key="1">
    <source>
        <dbReference type="EMBL" id="CAK9261602.1"/>
    </source>
</evidence>
<sequence>MCDGMVTGKKRKWRIWGVSDPTSEMLISSMSTLLEANSTSCTWNSGVLLVGTIISSCGRREGRHGHGAYAYVDHHASTTVDEVWRPWEDF</sequence>
<dbReference type="EMBL" id="OZ020109">
    <property type="protein sequence ID" value="CAK9261602.1"/>
    <property type="molecule type" value="Genomic_DNA"/>
</dbReference>
<gene>
    <name evidence="1" type="ORF">CSSPJE1EN1_LOCUS7080</name>
</gene>
<keyword evidence="2" id="KW-1185">Reference proteome</keyword>